<dbReference type="STRING" id="1182545.A0A072PGT4"/>
<dbReference type="OrthoDB" id="5427350at2759"/>
<feature type="signal peptide" evidence="2">
    <location>
        <begin position="1"/>
        <end position="23"/>
    </location>
</feature>
<dbReference type="InterPro" id="IPR053143">
    <property type="entry name" value="Arylsulfate_ST"/>
</dbReference>
<feature type="chain" id="PRO_5001681594" description="ASST-domain-containing protein" evidence="2">
    <location>
        <begin position="24"/>
        <end position="608"/>
    </location>
</feature>
<feature type="region of interest" description="Disordered" evidence="1">
    <location>
        <begin position="538"/>
        <end position="557"/>
    </location>
</feature>
<name>A0A072PGT4_9EURO</name>
<dbReference type="VEuPathDB" id="FungiDB:A1O9_09187"/>
<comment type="caution">
    <text evidence="3">The sequence shown here is derived from an EMBL/GenBank/DDBJ whole genome shotgun (WGS) entry which is preliminary data.</text>
</comment>
<evidence type="ECO:0000313" key="4">
    <source>
        <dbReference type="Proteomes" id="UP000027920"/>
    </source>
</evidence>
<reference evidence="3 4" key="1">
    <citation type="submission" date="2013-03" db="EMBL/GenBank/DDBJ databases">
        <title>The Genome Sequence of Exophiala aquamarina CBS 119918.</title>
        <authorList>
            <consortium name="The Broad Institute Genomics Platform"/>
            <person name="Cuomo C."/>
            <person name="de Hoog S."/>
            <person name="Gorbushina A."/>
            <person name="Walker B."/>
            <person name="Young S.K."/>
            <person name="Zeng Q."/>
            <person name="Gargeya S."/>
            <person name="Fitzgerald M."/>
            <person name="Haas B."/>
            <person name="Abouelleil A."/>
            <person name="Allen A.W."/>
            <person name="Alvarado L."/>
            <person name="Arachchi H.M."/>
            <person name="Berlin A.M."/>
            <person name="Chapman S.B."/>
            <person name="Gainer-Dewar J."/>
            <person name="Goldberg J."/>
            <person name="Griggs A."/>
            <person name="Gujja S."/>
            <person name="Hansen M."/>
            <person name="Howarth C."/>
            <person name="Imamovic A."/>
            <person name="Ireland A."/>
            <person name="Larimer J."/>
            <person name="McCowan C."/>
            <person name="Murphy C."/>
            <person name="Pearson M."/>
            <person name="Poon T.W."/>
            <person name="Priest M."/>
            <person name="Roberts A."/>
            <person name="Saif S."/>
            <person name="Shea T."/>
            <person name="Sisk P."/>
            <person name="Sykes S."/>
            <person name="Wortman J."/>
            <person name="Nusbaum C."/>
            <person name="Birren B."/>
        </authorList>
    </citation>
    <scope>NUCLEOTIDE SEQUENCE [LARGE SCALE GENOMIC DNA]</scope>
    <source>
        <strain evidence="3 4">CBS 119918</strain>
    </source>
</reference>
<dbReference type="EMBL" id="AMGV01000009">
    <property type="protein sequence ID" value="KEF54745.1"/>
    <property type="molecule type" value="Genomic_DNA"/>
</dbReference>
<dbReference type="InterPro" id="IPR039535">
    <property type="entry name" value="ASST-like"/>
</dbReference>
<dbReference type="PANTHER" id="PTHR35340:SF9">
    <property type="entry name" value="ASST-DOMAIN-CONTAINING PROTEIN"/>
    <property type="match status" value="1"/>
</dbReference>
<dbReference type="RefSeq" id="XP_013257335.1">
    <property type="nucleotide sequence ID" value="XM_013401881.1"/>
</dbReference>
<feature type="compositionally biased region" description="Low complexity" evidence="1">
    <location>
        <begin position="538"/>
        <end position="556"/>
    </location>
</feature>
<gene>
    <name evidence="3" type="ORF">A1O9_09187</name>
</gene>
<dbReference type="HOGENOM" id="CLU_018249_1_0_1"/>
<dbReference type="AlphaFoldDB" id="A0A072PGT4"/>
<protein>
    <recommendedName>
        <fullName evidence="5">ASST-domain-containing protein</fullName>
    </recommendedName>
</protein>
<dbReference type="Proteomes" id="UP000027920">
    <property type="component" value="Unassembled WGS sequence"/>
</dbReference>
<evidence type="ECO:0000256" key="2">
    <source>
        <dbReference type="SAM" id="SignalP"/>
    </source>
</evidence>
<dbReference type="PANTHER" id="PTHR35340">
    <property type="entry name" value="PQQ ENZYME REPEAT PROTEIN-RELATED"/>
    <property type="match status" value="1"/>
</dbReference>
<keyword evidence="4" id="KW-1185">Reference proteome</keyword>
<proteinExistence type="predicted"/>
<organism evidence="3 4">
    <name type="scientific">Exophiala aquamarina CBS 119918</name>
    <dbReference type="NCBI Taxonomy" id="1182545"/>
    <lineage>
        <taxon>Eukaryota</taxon>
        <taxon>Fungi</taxon>
        <taxon>Dikarya</taxon>
        <taxon>Ascomycota</taxon>
        <taxon>Pezizomycotina</taxon>
        <taxon>Eurotiomycetes</taxon>
        <taxon>Chaetothyriomycetidae</taxon>
        <taxon>Chaetothyriales</taxon>
        <taxon>Herpotrichiellaceae</taxon>
        <taxon>Exophiala</taxon>
    </lineage>
</organism>
<accession>A0A072PGT4</accession>
<evidence type="ECO:0000313" key="3">
    <source>
        <dbReference type="EMBL" id="KEF54745.1"/>
    </source>
</evidence>
<sequence length="608" mass="66645">MLPFFILLIALWYLSNLMLRVNAQGQPPIITNNTGPLSQYKSKHKRPDIYAPSLNITLYEEHAVTPGKASRYMIPEGLVDVPSIHEGRTKPAPGQNLVYSGYGSTGGGPSHNFHVCSISGADSLCFITGGQNHGYSRGWAMVLDDTFTARSSIHSQGGLANLDEHEFNVLPDGTALFTLYSPQPVDLTAYGISNQGWVQNTYFQHIELSTNQLIFEWSPVDHVSLDESWVSPNTTDVSGDGLTPTTPWDFFHMNSVDRNADGDYLVSARHTSTIYKISGQSGHIIWRLGGALSDFSFPPGLNFSFQHDARFREENATTAIISLFDNASNGFNQSSRYSTGMILKLDYITNSTTLLQEFVAPDQFISASQGNVQFLGPSSEWQTSNKFIGWGSNAYISEYTSEGRMVLQGHFATTGAMNYRAFKHNFTSKPTDTPALYAYAHNESATTSFWVSWNGATEVVRWRIYGSASSTGPWSVIDTFDKNGFETLLTVSAYYPWSIVESLDTSGNAIRNSSRAVRTFVPGPRLASVCDALACPSTNSSASSQSPPASTSSTQQLTNTISIPTTVTETQTIYLSPTAASAAVHGKQRDLITTAFSFVMWFYLGAMM</sequence>
<dbReference type="Pfam" id="PF14269">
    <property type="entry name" value="Arylsulfotran_2"/>
    <property type="match status" value="1"/>
</dbReference>
<evidence type="ECO:0000256" key="1">
    <source>
        <dbReference type="SAM" id="MobiDB-lite"/>
    </source>
</evidence>
<evidence type="ECO:0008006" key="5">
    <source>
        <dbReference type="Google" id="ProtNLM"/>
    </source>
</evidence>
<keyword evidence="2" id="KW-0732">Signal</keyword>
<dbReference type="GeneID" id="25284097"/>